<evidence type="ECO:0000313" key="3">
    <source>
        <dbReference type="EMBL" id="KAB1185453.1"/>
    </source>
</evidence>
<evidence type="ECO:0000256" key="1">
    <source>
        <dbReference type="SAM" id="MobiDB-lite"/>
    </source>
</evidence>
<evidence type="ECO:0000259" key="2">
    <source>
        <dbReference type="Pfam" id="PF09851"/>
    </source>
</evidence>
<proteinExistence type="predicted"/>
<dbReference type="EMBL" id="VZUS01000004">
    <property type="protein sequence ID" value="KAB1185453.1"/>
    <property type="molecule type" value="Genomic_DNA"/>
</dbReference>
<gene>
    <name evidence="3" type="ORF">Hfx1149_15480</name>
</gene>
<name>A0A643JT68_9EURY</name>
<dbReference type="AlphaFoldDB" id="A0A643JT68"/>
<dbReference type="Pfam" id="PF09851">
    <property type="entry name" value="SHOCT"/>
    <property type="match status" value="1"/>
</dbReference>
<feature type="compositionally biased region" description="Basic and acidic residues" evidence="1">
    <location>
        <begin position="8"/>
        <end position="18"/>
    </location>
</feature>
<comment type="caution">
    <text evidence="3">The sequence shown here is derived from an EMBL/GenBank/DDBJ whole genome shotgun (WGS) entry which is preliminary data.</text>
</comment>
<feature type="domain" description="SHOCT" evidence="2">
    <location>
        <begin position="185"/>
        <end position="212"/>
    </location>
</feature>
<organism evidence="3">
    <name type="scientific">Haloferax sp. CBA1149</name>
    <dbReference type="NCBI Taxonomy" id="2650753"/>
    <lineage>
        <taxon>Archaea</taxon>
        <taxon>Methanobacteriati</taxon>
        <taxon>Methanobacteriota</taxon>
        <taxon>Stenosarchaea group</taxon>
        <taxon>Halobacteria</taxon>
        <taxon>Halobacteriales</taxon>
        <taxon>Haloferacaceae</taxon>
        <taxon>Haloferax</taxon>
    </lineage>
</organism>
<reference evidence="3" key="1">
    <citation type="submission" date="2019-09" db="EMBL/GenBank/DDBJ databases">
        <title>Genomic analysis of Haloferax sp. CBA1149.</title>
        <authorList>
            <person name="Roh S.W."/>
        </authorList>
    </citation>
    <scope>NUCLEOTIDE SEQUENCE</scope>
    <source>
        <strain evidence="3">CBA1149</strain>
    </source>
</reference>
<sequence>MSVSSHESMTDIERRDGTLSDDGDELSTLADQAEGASVTPEGLAAVTGTGSTTLRDILDTDELPQYLLEGTMLDIVTGDEPARKMAGRDGSTYTLFTDRAVHFVVQYPDRLDTRTTPYETIRAVTIQTVGQNIRLQVETAGVSYVAYPSATSVEECKAAVEFAEKQVEESAASGDRVGKSGEVLDALERLAALRDRGALTDEEFESKKADLLDRL</sequence>
<protein>
    <submittedName>
        <fullName evidence="3">SHOCT domain-containing protein</fullName>
    </submittedName>
</protein>
<accession>A0A643JT68</accession>
<feature type="region of interest" description="Disordered" evidence="1">
    <location>
        <begin position="1"/>
        <end position="25"/>
    </location>
</feature>
<dbReference type="InterPro" id="IPR018649">
    <property type="entry name" value="SHOCT"/>
</dbReference>